<sequence>MKNEFWSFVKFGKADNANNFNRINQSYAALPVKSKDFWRFLIPQSDFMGESVDNLEIVLLNNKNETEFVVGKVRRQYCEDYCEFKIIVNSLPDGITHRQFGLTRSNGQIVLGTFKDDNTNLKAYIDGIVKLYESYGFAPVSCYVEGAIITVRVFNSPQFSLIDEQLTVGIGSVTEKNENFPSFQKRFIQSLTIPAVDQYDLVVKQLFEGNIITLQGQRHVVKTGDTLLSVKKALLNGADRLTVPAGATVSLLLENGKTIQDNSIKPRVVANYISNSSGQDKYLISVQSDFEPGNIITVTADSKAPISYTVVSGDTQANIESNFNTTSGYYSVNAGVVPVVSVAFGTQEFNNSSAPNVYLTNKIAIAATNVDRYGIYIGDDVSEGNIFTLQDKTYIAQAGDKSSDIASYFGQSSTYFTFDVPTGTQVACYSLPGNKWGSGNIADVRIIQQPTNRKSQHIVAEVNFPDLPSKQFQLALRNKNFQQIIAVGNFVSPTFDSNGSLMVEYSDTGKVFSYEYYEDGLTQIIRLPLFLNYPTQFVQETKTVLLNGGFERTETSINENQSLSVTGKPSSFHRAMSLALKHSFLNISGERYYHEGDWTTNQSVSGIDLFSGNGMLKRYYSEKNNRKLYLLTGSLSNGFSKILLQSDVFGFRLLVKTDNFVRVLSEELIIPANEYKLEFYTGADDVKLDVYEDGSLLRTLLIRSKSKSLINGFIRFYSGKEYQIVATRTVITVITTEQLSLNELGGSAIEYNCEKVEILPTVGGIEGFGYTD</sequence>
<dbReference type="OrthoDB" id="921954at2"/>
<accession>A0A1I5T1D5</accession>
<keyword evidence="2" id="KW-1185">Reference proteome</keyword>
<proteinExistence type="predicted"/>
<evidence type="ECO:0000313" key="2">
    <source>
        <dbReference type="Proteomes" id="UP000199306"/>
    </source>
</evidence>
<organism evidence="1 2">
    <name type="scientific">Pseudarcicella hirudinis</name>
    <dbReference type="NCBI Taxonomy" id="1079859"/>
    <lineage>
        <taxon>Bacteria</taxon>
        <taxon>Pseudomonadati</taxon>
        <taxon>Bacteroidota</taxon>
        <taxon>Cytophagia</taxon>
        <taxon>Cytophagales</taxon>
        <taxon>Flectobacillaceae</taxon>
        <taxon>Pseudarcicella</taxon>
    </lineage>
</organism>
<reference evidence="1 2" key="1">
    <citation type="submission" date="2016-10" db="EMBL/GenBank/DDBJ databases">
        <authorList>
            <person name="de Groot N.N."/>
        </authorList>
    </citation>
    <scope>NUCLEOTIDE SEQUENCE [LARGE SCALE GENOMIC DNA]</scope>
    <source>
        <strain evidence="2">E92,LMG 26720,CCM 7988</strain>
    </source>
</reference>
<dbReference type="EMBL" id="FOXH01000005">
    <property type="protein sequence ID" value="SFP76788.1"/>
    <property type="molecule type" value="Genomic_DNA"/>
</dbReference>
<gene>
    <name evidence="1" type="ORF">SAMN04515674_105320</name>
</gene>
<evidence type="ECO:0000313" key="1">
    <source>
        <dbReference type="EMBL" id="SFP76788.1"/>
    </source>
</evidence>
<dbReference type="RefSeq" id="WP_092016936.1">
    <property type="nucleotide sequence ID" value="NZ_FOXH01000005.1"/>
</dbReference>
<dbReference type="STRING" id="1079859.SAMN04515674_105320"/>
<protein>
    <submittedName>
        <fullName evidence="1">Uncharacterized protein</fullName>
    </submittedName>
</protein>
<dbReference type="AlphaFoldDB" id="A0A1I5T1D5"/>
<dbReference type="Proteomes" id="UP000199306">
    <property type="component" value="Unassembled WGS sequence"/>
</dbReference>
<name>A0A1I5T1D5_9BACT</name>